<dbReference type="Gene3D" id="3.90.550.10">
    <property type="entry name" value="Spore Coat Polysaccharide Biosynthesis Protein SpsA, Chain A"/>
    <property type="match status" value="1"/>
</dbReference>
<dbReference type="PANTHER" id="PTHR43777:SF1">
    <property type="entry name" value="MOLYBDENUM COFACTOR CYTIDYLYLTRANSFERASE"/>
    <property type="match status" value="1"/>
</dbReference>
<evidence type="ECO:0000259" key="2">
    <source>
        <dbReference type="Pfam" id="PF12804"/>
    </source>
</evidence>
<dbReference type="RefSeq" id="WP_229159437.1">
    <property type="nucleotide sequence ID" value="NZ_JAJEWP010000001.1"/>
</dbReference>
<evidence type="ECO:0000313" key="3">
    <source>
        <dbReference type="EMBL" id="MCC2615618.1"/>
    </source>
</evidence>
<dbReference type="CDD" id="cd04182">
    <property type="entry name" value="GT_2_like_f"/>
    <property type="match status" value="1"/>
</dbReference>
<gene>
    <name evidence="3" type="ORF">LJ739_05125</name>
</gene>
<feature type="domain" description="MobA-like NTP transferase" evidence="2">
    <location>
        <begin position="4"/>
        <end position="158"/>
    </location>
</feature>
<name>A0ABS8G5D1_9ALTE</name>
<dbReference type="EMBL" id="JAJEWP010000001">
    <property type="protein sequence ID" value="MCC2615618.1"/>
    <property type="molecule type" value="Genomic_DNA"/>
</dbReference>
<organism evidence="3 4">
    <name type="scientific">Fluctibacter halophilus</name>
    <dbReference type="NCBI Taxonomy" id="226011"/>
    <lineage>
        <taxon>Bacteria</taxon>
        <taxon>Pseudomonadati</taxon>
        <taxon>Pseudomonadota</taxon>
        <taxon>Gammaproteobacteria</taxon>
        <taxon>Alteromonadales</taxon>
        <taxon>Alteromonadaceae</taxon>
        <taxon>Fluctibacter</taxon>
    </lineage>
</organism>
<comment type="caution">
    <text evidence="3">The sequence shown here is derived from an EMBL/GenBank/DDBJ whole genome shotgun (WGS) entry which is preliminary data.</text>
</comment>
<dbReference type="InterPro" id="IPR025877">
    <property type="entry name" value="MobA-like_NTP_Trfase"/>
</dbReference>
<evidence type="ECO:0000256" key="1">
    <source>
        <dbReference type="ARBA" id="ARBA00022842"/>
    </source>
</evidence>
<keyword evidence="4" id="KW-1185">Reference proteome</keyword>
<dbReference type="PANTHER" id="PTHR43777">
    <property type="entry name" value="MOLYBDENUM COFACTOR CYTIDYLYLTRANSFERASE"/>
    <property type="match status" value="1"/>
</dbReference>
<dbReference type="Proteomes" id="UP001520878">
    <property type="component" value="Unassembled WGS sequence"/>
</dbReference>
<accession>A0ABS8G5D1</accession>
<proteinExistence type="predicted"/>
<reference evidence="3 4" key="1">
    <citation type="submission" date="2021-10" db="EMBL/GenBank/DDBJ databases">
        <title>Draft genome of Aestuariibacter halophilus JC2043.</title>
        <authorList>
            <person name="Emsley S.A."/>
            <person name="Pfannmuller K.M."/>
            <person name="Ushijima B."/>
            <person name="Saw J.H."/>
            <person name="Videau P."/>
        </authorList>
    </citation>
    <scope>NUCLEOTIDE SEQUENCE [LARGE SCALE GENOMIC DNA]</scope>
    <source>
        <strain evidence="3 4">JC2043</strain>
    </source>
</reference>
<dbReference type="Pfam" id="PF12804">
    <property type="entry name" value="NTP_transf_3"/>
    <property type="match status" value="1"/>
</dbReference>
<sequence length="190" mass="20550">MRYCLILAAGAGRRFGGAKQLANVGQEAMLSRIVRHCQASQAQRVGVVIGAYRDAVRSLLPSHVDVFYNSGWEQGIGHSLKFGVSQLPTSVSSLMVVLGDQVALLPDTLNTLWRACDGQHIVCSSYEQQRGVPAVFPAPMFEHLLALPDDRGAKALLKGERLPVNPVSMPLAATDIDTTVQLQAWLNQST</sequence>
<protein>
    <submittedName>
        <fullName evidence="3">Nucleotidyltransferase family protein</fullName>
    </submittedName>
</protein>
<keyword evidence="1" id="KW-0460">Magnesium</keyword>
<evidence type="ECO:0000313" key="4">
    <source>
        <dbReference type="Proteomes" id="UP001520878"/>
    </source>
</evidence>
<dbReference type="SUPFAM" id="SSF53448">
    <property type="entry name" value="Nucleotide-diphospho-sugar transferases"/>
    <property type="match status" value="1"/>
</dbReference>
<dbReference type="InterPro" id="IPR029044">
    <property type="entry name" value="Nucleotide-diphossugar_trans"/>
</dbReference>